<feature type="compositionally biased region" description="Basic and acidic residues" evidence="1">
    <location>
        <begin position="272"/>
        <end position="281"/>
    </location>
</feature>
<feature type="compositionally biased region" description="Basic and acidic residues" evidence="1">
    <location>
        <begin position="71"/>
        <end position="81"/>
    </location>
</feature>
<dbReference type="OrthoDB" id="4898142at2759"/>
<gene>
    <name evidence="2" type="ORF">CDD82_2349</name>
</gene>
<comment type="caution">
    <text evidence="2">The sequence shown here is derived from an EMBL/GenBank/DDBJ whole genome shotgun (WGS) entry which is preliminary data.</text>
</comment>
<dbReference type="Proteomes" id="UP000224854">
    <property type="component" value="Unassembled WGS sequence"/>
</dbReference>
<proteinExistence type="predicted"/>
<evidence type="ECO:0000313" key="2">
    <source>
        <dbReference type="EMBL" id="PHH60144.1"/>
    </source>
</evidence>
<dbReference type="AlphaFoldDB" id="A0A2C5XZJ2"/>
<feature type="region of interest" description="Disordered" evidence="1">
    <location>
        <begin position="172"/>
        <end position="428"/>
    </location>
</feature>
<feature type="compositionally biased region" description="Acidic residues" evidence="1">
    <location>
        <begin position="357"/>
        <end position="367"/>
    </location>
</feature>
<keyword evidence="3" id="KW-1185">Reference proteome</keyword>
<accession>A0A2C5XZJ2</accession>
<feature type="compositionally biased region" description="Basic residues" evidence="1">
    <location>
        <begin position="329"/>
        <end position="345"/>
    </location>
</feature>
<feature type="region of interest" description="Disordered" evidence="1">
    <location>
        <begin position="442"/>
        <end position="461"/>
    </location>
</feature>
<dbReference type="EMBL" id="NJEU01001832">
    <property type="protein sequence ID" value="PHH60144.1"/>
    <property type="molecule type" value="Genomic_DNA"/>
</dbReference>
<feature type="compositionally biased region" description="Basic and acidic residues" evidence="1">
    <location>
        <begin position="346"/>
        <end position="356"/>
    </location>
</feature>
<feature type="region of interest" description="Disordered" evidence="1">
    <location>
        <begin position="1"/>
        <end position="155"/>
    </location>
</feature>
<feature type="compositionally biased region" description="Pro residues" evidence="1">
    <location>
        <begin position="300"/>
        <end position="310"/>
    </location>
</feature>
<protein>
    <submittedName>
        <fullName evidence="2">Uncharacterized protein</fullName>
    </submittedName>
</protein>
<organism evidence="2 3">
    <name type="scientific">Ophiocordyceps australis</name>
    <dbReference type="NCBI Taxonomy" id="1399860"/>
    <lineage>
        <taxon>Eukaryota</taxon>
        <taxon>Fungi</taxon>
        <taxon>Dikarya</taxon>
        <taxon>Ascomycota</taxon>
        <taxon>Pezizomycotina</taxon>
        <taxon>Sordariomycetes</taxon>
        <taxon>Hypocreomycetidae</taxon>
        <taxon>Hypocreales</taxon>
        <taxon>Ophiocordycipitaceae</taxon>
        <taxon>Ophiocordyceps</taxon>
    </lineage>
</organism>
<feature type="compositionally biased region" description="Basic and acidic residues" evidence="1">
    <location>
        <begin position="40"/>
        <end position="55"/>
    </location>
</feature>
<evidence type="ECO:0000313" key="3">
    <source>
        <dbReference type="Proteomes" id="UP000224854"/>
    </source>
</evidence>
<evidence type="ECO:0000256" key="1">
    <source>
        <dbReference type="SAM" id="MobiDB-lite"/>
    </source>
</evidence>
<feature type="compositionally biased region" description="Basic and acidic residues" evidence="1">
    <location>
        <begin position="101"/>
        <end position="122"/>
    </location>
</feature>
<sequence>MSVGSKGSSLVAHVEDAADEDAEEGIMSTRKYATSVAQQFKERPNTSRSRADRRPAQAAAVVTDSDSTARPSDRKARDGRRQSGLRDALGADGHGGHGRRDKTPRDEARPQRTRTEKDRESSRPPQRKQRPAAPKHASSHPVVQQGAYAKPCADDPAYYGVKQTVHAALRPRAQSYYGGHHGQPPPPLGPSSWYSGHHMPSSVPMGSFPPPVWSGMPPQHAYGPRMPHSPGAPPPGYLDLFASSPTRHSHLRSRFESRAPSPMGFRPPPAVHDSRSDDYGHDGLGMPFGGAPRTNDSARMPPPPFIPPKRPQSAVPQASSFRPPASVRHASRQTHSRPPPLHRKSVNYDDVPHFDDDGHDDSLDEDGQSLFNDNSPSPCMHGPRVASRPRRGSLMYSHPDCDLMPATGRGRRSSLYSSSPLATGDGRLGESKLDAAIKYQEDAAAAGANKPLNAKQRQPRR</sequence>
<reference evidence="2 3" key="1">
    <citation type="submission" date="2017-06" db="EMBL/GenBank/DDBJ databases">
        <title>Ant-infecting Ophiocordyceps genomes reveal a high diversity of potential behavioral manipulation genes and a possible major role for enterotoxins.</title>
        <authorList>
            <person name="De Bekker C."/>
            <person name="Evans H.C."/>
            <person name="Brachmann A."/>
            <person name="Hughes D.P."/>
        </authorList>
    </citation>
    <scope>NUCLEOTIDE SEQUENCE [LARGE SCALE GENOMIC DNA]</scope>
    <source>
        <strain evidence="2 3">1348a</strain>
    </source>
</reference>
<name>A0A2C5XZJ2_9HYPO</name>